<dbReference type="PANTHER" id="PTHR30055:SF234">
    <property type="entry name" value="HTH-TYPE TRANSCRIPTIONAL REGULATOR BETI"/>
    <property type="match status" value="1"/>
</dbReference>
<dbReference type="SUPFAM" id="SSF46689">
    <property type="entry name" value="Homeodomain-like"/>
    <property type="match status" value="1"/>
</dbReference>
<gene>
    <name evidence="7" type="ORF">HUK84_04165</name>
</gene>
<evidence type="ECO:0000313" key="7">
    <source>
        <dbReference type="EMBL" id="NVN10351.1"/>
    </source>
</evidence>
<feature type="DNA-binding region" description="H-T-H motif" evidence="4">
    <location>
        <begin position="50"/>
        <end position="69"/>
    </location>
</feature>
<dbReference type="GO" id="GO:0000976">
    <property type="term" value="F:transcription cis-regulatory region binding"/>
    <property type="evidence" value="ECO:0007669"/>
    <property type="project" value="TreeGrafter"/>
</dbReference>
<evidence type="ECO:0000256" key="1">
    <source>
        <dbReference type="ARBA" id="ARBA00023015"/>
    </source>
</evidence>
<dbReference type="Proteomes" id="UP000534870">
    <property type="component" value="Unassembled WGS sequence"/>
</dbReference>
<feature type="domain" description="HTH tetR-type" evidence="6">
    <location>
        <begin position="28"/>
        <end position="87"/>
    </location>
</feature>
<keyword evidence="3" id="KW-0804">Transcription</keyword>
<keyword evidence="1" id="KW-0805">Transcription regulation</keyword>
<keyword evidence="2 4" id="KW-0238">DNA-binding</keyword>
<evidence type="ECO:0000259" key="6">
    <source>
        <dbReference type="PROSITE" id="PS50977"/>
    </source>
</evidence>
<dbReference type="PANTHER" id="PTHR30055">
    <property type="entry name" value="HTH-TYPE TRANSCRIPTIONAL REGULATOR RUTR"/>
    <property type="match status" value="1"/>
</dbReference>
<dbReference type="PRINTS" id="PR00455">
    <property type="entry name" value="HTHTETR"/>
</dbReference>
<dbReference type="Pfam" id="PF21597">
    <property type="entry name" value="TetR_C_43"/>
    <property type="match status" value="1"/>
</dbReference>
<dbReference type="SUPFAM" id="SSF48498">
    <property type="entry name" value="Tetracyclin repressor-like, C-terminal domain"/>
    <property type="match status" value="1"/>
</dbReference>
<dbReference type="InterPro" id="IPR009057">
    <property type="entry name" value="Homeodomain-like_sf"/>
</dbReference>
<comment type="caution">
    <text evidence="7">The sequence shown here is derived from an EMBL/GenBank/DDBJ whole genome shotgun (WGS) entry which is preliminary data.</text>
</comment>
<name>A0A7Y7IV61_9PROT</name>
<evidence type="ECO:0000256" key="5">
    <source>
        <dbReference type="SAM" id="MobiDB-lite"/>
    </source>
</evidence>
<feature type="compositionally biased region" description="Basic and acidic residues" evidence="5">
    <location>
        <begin position="14"/>
        <end position="26"/>
    </location>
</feature>
<dbReference type="Pfam" id="PF00440">
    <property type="entry name" value="TetR_N"/>
    <property type="match status" value="1"/>
</dbReference>
<evidence type="ECO:0000256" key="2">
    <source>
        <dbReference type="ARBA" id="ARBA00023125"/>
    </source>
</evidence>
<reference evidence="7 8" key="1">
    <citation type="submission" date="2020-06" db="EMBL/GenBank/DDBJ databases">
        <title>Description of novel acetic acid bacteria.</title>
        <authorList>
            <person name="Sombolestani A."/>
        </authorList>
    </citation>
    <scope>NUCLEOTIDE SEQUENCE [LARGE SCALE GENOMIC DNA]</scope>
    <source>
        <strain evidence="7 8">LMG 31431</strain>
    </source>
</reference>
<dbReference type="GO" id="GO:0003700">
    <property type="term" value="F:DNA-binding transcription factor activity"/>
    <property type="evidence" value="ECO:0007669"/>
    <property type="project" value="TreeGrafter"/>
</dbReference>
<evidence type="ECO:0000256" key="4">
    <source>
        <dbReference type="PROSITE-ProRule" id="PRU00335"/>
    </source>
</evidence>
<evidence type="ECO:0000256" key="3">
    <source>
        <dbReference type="ARBA" id="ARBA00023163"/>
    </source>
</evidence>
<dbReference type="PROSITE" id="PS50977">
    <property type="entry name" value="HTH_TETR_2"/>
    <property type="match status" value="1"/>
</dbReference>
<organism evidence="7 8">
    <name type="scientific">Nguyenibacter vanlangensis</name>
    <dbReference type="NCBI Taxonomy" id="1216886"/>
    <lineage>
        <taxon>Bacteria</taxon>
        <taxon>Pseudomonadati</taxon>
        <taxon>Pseudomonadota</taxon>
        <taxon>Alphaproteobacteria</taxon>
        <taxon>Acetobacterales</taxon>
        <taxon>Acetobacteraceae</taxon>
        <taxon>Nguyenibacter</taxon>
    </lineage>
</organism>
<accession>A0A7Y7IV61</accession>
<dbReference type="EMBL" id="JABXXP010000033">
    <property type="protein sequence ID" value="NVN10351.1"/>
    <property type="molecule type" value="Genomic_DNA"/>
</dbReference>
<protein>
    <submittedName>
        <fullName evidence="7">TetR/AcrR family transcriptional regulator</fullName>
    </submittedName>
</protein>
<dbReference type="InterPro" id="IPR049445">
    <property type="entry name" value="TetR_SbtR-like_C"/>
</dbReference>
<evidence type="ECO:0000313" key="8">
    <source>
        <dbReference type="Proteomes" id="UP000534870"/>
    </source>
</evidence>
<dbReference type="Gene3D" id="1.10.357.10">
    <property type="entry name" value="Tetracycline Repressor, domain 2"/>
    <property type="match status" value="1"/>
</dbReference>
<dbReference type="AlphaFoldDB" id="A0A7Y7IV61"/>
<dbReference type="InterPro" id="IPR001647">
    <property type="entry name" value="HTH_TetR"/>
</dbReference>
<dbReference type="InterPro" id="IPR036271">
    <property type="entry name" value="Tet_transcr_reg_TetR-rel_C_sf"/>
</dbReference>
<proteinExistence type="predicted"/>
<sequence>MMNEEADDQTGGSNRERPAERRPRADAQRNLDALLRAAKAVFAESGVDAPVREIAERAGVGVGTVYRHFPQRAGLIAAVCRQEMEACADAAPLLANENPPFEALMKWLQRYAAWVGTKRGLAKALHSGDPAFEALPAYFEQHLRPAFRTLFSSAVAAGVVRADVDPDDLLGAVASLCMSAHNSSADHAGRMVALLVDGLRYGCVAPTAQVAGRLRE</sequence>
<feature type="region of interest" description="Disordered" evidence="5">
    <location>
        <begin position="1"/>
        <end position="26"/>
    </location>
</feature>
<dbReference type="InterPro" id="IPR050109">
    <property type="entry name" value="HTH-type_TetR-like_transc_reg"/>
</dbReference>